<dbReference type="Proteomes" id="UP001501047">
    <property type="component" value="Unassembled WGS sequence"/>
</dbReference>
<dbReference type="RefSeq" id="WP_343827192.1">
    <property type="nucleotide sequence ID" value="NZ_BAAACI010000007.1"/>
</dbReference>
<organism evidence="2 3">
    <name type="scientific">Clostridium subterminale</name>
    <dbReference type="NCBI Taxonomy" id="1550"/>
    <lineage>
        <taxon>Bacteria</taxon>
        <taxon>Bacillati</taxon>
        <taxon>Bacillota</taxon>
        <taxon>Clostridia</taxon>
        <taxon>Eubacteriales</taxon>
        <taxon>Clostridiaceae</taxon>
        <taxon>Clostridium</taxon>
    </lineage>
</organism>
<sequence>MKSAKIKQADEMEIKDLKKLSIFVSIAFMIASLLFNGALLMDKEVYSNISPILIGLSIILGIVMLILSLNEERIYMTYHIFGSIHGIVALLSIYLVCVNQLMPQSIVTKVLIFFNYLFVNLCFFYKRIIVKDKAYITSVSEGTHIKYIKKDLVLSLIISAIIITIAKMLDSSPIIIEKGELKLFIVSIIGIGVTICFSILYITAISNYLYNIKNKKSFQKLSK</sequence>
<feature type="transmembrane region" description="Helical" evidence="1">
    <location>
        <begin position="45"/>
        <end position="67"/>
    </location>
</feature>
<name>A0ABP3W315_CLOSU</name>
<evidence type="ECO:0000313" key="2">
    <source>
        <dbReference type="EMBL" id="GAA0776155.1"/>
    </source>
</evidence>
<keyword evidence="1" id="KW-0472">Membrane</keyword>
<comment type="caution">
    <text evidence="2">The sequence shown here is derived from an EMBL/GenBank/DDBJ whole genome shotgun (WGS) entry which is preliminary data.</text>
</comment>
<keyword evidence="3" id="KW-1185">Reference proteome</keyword>
<keyword evidence="1" id="KW-0812">Transmembrane</keyword>
<keyword evidence="1" id="KW-1133">Transmembrane helix</keyword>
<feature type="transmembrane region" description="Helical" evidence="1">
    <location>
        <begin position="20"/>
        <end position="39"/>
    </location>
</feature>
<evidence type="ECO:0000256" key="1">
    <source>
        <dbReference type="SAM" id="Phobius"/>
    </source>
</evidence>
<evidence type="ECO:0000313" key="3">
    <source>
        <dbReference type="Proteomes" id="UP001501047"/>
    </source>
</evidence>
<dbReference type="EMBL" id="BAAACI010000007">
    <property type="protein sequence ID" value="GAA0776155.1"/>
    <property type="molecule type" value="Genomic_DNA"/>
</dbReference>
<feature type="transmembrane region" description="Helical" evidence="1">
    <location>
        <begin position="74"/>
        <end position="94"/>
    </location>
</feature>
<gene>
    <name evidence="2" type="ORF">GCM10008908_29010</name>
</gene>
<feature type="transmembrane region" description="Helical" evidence="1">
    <location>
        <begin position="106"/>
        <end position="125"/>
    </location>
</feature>
<feature type="transmembrane region" description="Helical" evidence="1">
    <location>
        <begin position="152"/>
        <end position="169"/>
    </location>
</feature>
<proteinExistence type="predicted"/>
<accession>A0ABP3W315</accession>
<protein>
    <submittedName>
        <fullName evidence="2">Uncharacterized protein</fullName>
    </submittedName>
</protein>
<feature type="transmembrane region" description="Helical" evidence="1">
    <location>
        <begin position="181"/>
        <end position="210"/>
    </location>
</feature>
<reference evidence="3" key="1">
    <citation type="journal article" date="2019" name="Int. J. Syst. Evol. Microbiol.">
        <title>The Global Catalogue of Microorganisms (GCM) 10K type strain sequencing project: providing services to taxonomists for standard genome sequencing and annotation.</title>
        <authorList>
            <consortium name="The Broad Institute Genomics Platform"/>
            <consortium name="The Broad Institute Genome Sequencing Center for Infectious Disease"/>
            <person name="Wu L."/>
            <person name="Ma J."/>
        </authorList>
    </citation>
    <scope>NUCLEOTIDE SEQUENCE [LARGE SCALE GENOMIC DNA]</scope>
    <source>
        <strain evidence="3">JCM 1417</strain>
    </source>
</reference>